<proteinExistence type="predicted"/>
<organism evidence="1">
    <name type="scientific">Tetraselmis sp. GSL018</name>
    <dbReference type="NCBI Taxonomy" id="582737"/>
    <lineage>
        <taxon>Eukaryota</taxon>
        <taxon>Viridiplantae</taxon>
        <taxon>Chlorophyta</taxon>
        <taxon>core chlorophytes</taxon>
        <taxon>Chlorodendrophyceae</taxon>
        <taxon>Chlorodendrales</taxon>
        <taxon>Chlorodendraceae</taxon>
        <taxon>Tetraselmis</taxon>
    </lineage>
</organism>
<accession>A0A061QLZ6</accession>
<protein>
    <submittedName>
        <fullName evidence="1">Uncharacterized protein</fullName>
    </submittedName>
</protein>
<dbReference type="EMBL" id="GBEZ01027926">
    <property type="protein sequence ID" value="JAC59444.1"/>
    <property type="molecule type" value="Transcribed_RNA"/>
</dbReference>
<name>A0A061QLZ6_9CHLO</name>
<reference evidence="1" key="1">
    <citation type="submission" date="2014-05" db="EMBL/GenBank/DDBJ databases">
        <title>The transcriptome of the halophilic microalga Tetraselmis sp. GSL018 isolated from the Great Salt Lake, Utah.</title>
        <authorList>
            <person name="Jinkerson R.E."/>
            <person name="D'Adamo S."/>
            <person name="Posewitz M.C."/>
        </authorList>
    </citation>
    <scope>NUCLEOTIDE SEQUENCE</scope>
    <source>
        <strain evidence="1">GSL018</strain>
    </source>
</reference>
<dbReference type="AlphaFoldDB" id="A0A061QLZ6"/>
<evidence type="ECO:0000313" key="1">
    <source>
        <dbReference type="EMBL" id="JAC59444.1"/>
    </source>
</evidence>
<sequence length="58" mass="6456">MKGLLAEARASSGPGREHLKRLMQEEARQSPWKVLGEEGYRAALAELEEILRLSQAHG</sequence>
<gene>
    <name evidence="1" type="ORF">TSPGSL018_31386</name>
</gene>